<dbReference type="EMBL" id="CAJVPK010002215">
    <property type="protein sequence ID" value="CAG8608656.1"/>
    <property type="molecule type" value="Genomic_DNA"/>
</dbReference>
<feature type="non-terminal residue" evidence="1">
    <location>
        <position position="1"/>
    </location>
</feature>
<accession>A0A9N9GGG6</accession>
<dbReference type="AlphaFoldDB" id="A0A9N9GGG6"/>
<sequence length="79" mass="9153">IKNVEPVNNKFELLEINELVGDEPNYFFNTSVNNELEIFFDLPVNIKLEESKNQGYVLSSNENFITQLEAPPSLYQTKE</sequence>
<proteinExistence type="predicted"/>
<name>A0A9N9GGG6_9GLOM</name>
<protein>
    <submittedName>
        <fullName evidence="1">11391_t:CDS:1</fullName>
    </submittedName>
</protein>
<evidence type="ECO:0000313" key="1">
    <source>
        <dbReference type="EMBL" id="CAG8608656.1"/>
    </source>
</evidence>
<evidence type="ECO:0000313" key="2">
    <source>
        <dbReference type="Proteomes" id="UP000789706"/>
    </source>
</evidence>
<gene>
    <name evidence="1" type="ORF">DEBURN_LOCUS9870</name>
</gene>
<dbReference type="Proteomes" id="UP000789706">
    <property type="component" value="Unassembled WGS sequence"/>
</dbReference>
<comment type="caution">
    <text evidence="1">The sequence shown here is derived from an EMBL/GenBank/DDBJ whole genome shotgun (WGS) entry which is preliminary data.</text>
</comment>
<keyword evidence="2" id="KW-1185">Reference proteome</keyword>
<organism evidence="1 2">
    <name type="scientific">Diversispora eburnea</name>
    <dbReference type="NCBI Taxonomy" id="1213867"/>
    <lineage>
        <taxon>Eukaryota</taxon>
        <taxon>Fungi</taxon>
        <taxon>Fungi incertae sedis</taxon>
        <taxon>Mucoromycota</taxon>
        <taxon>Glomeromycotina</taxon>
        <taxon>Glomeromycetes</taxon>
        <taxon>Diversisporales</taxon>
        <taxon>Diversisporaceae</taxon>
        <taxon>Diversispora</taxon>
    </lineage>
</organism>
<reference evidence="1" key="1">
    <citation type="submission" date="2021-06" db="EMBL/GenBank/DDBJ databases">
        <authorList>
            <person name="Kallberg Y."/>
            <person name="Tangrot J."/>
            <person name="Rosling A."/>
        </authorList>
    </citation>
    <scope>NUCLEOTIDE SEQUENCE</scope>
    <source>
        <strain evidence="1">AZ414A</strain>
    </source>
</reference>